<dbReference type="PANTHER" id="PTHR10953:SF102">
    <property type="entry name" value="ADENYLYLTRANSFERASE AND SULFURTRANSFERASE MOCS3"/>
    <property type="match status" value="1"/>
</dbReference>
<dbReference type="GO" id="GO:0002143">
    <property type="term" value="P:tRNA wobble position uridine thiolation"/>
    <property type="evidence" value="ECO:0007669"/>
    <property type="project" value="TreeGrafter"/>
</dbReference>
<protein>
    <recommendedName>
        <fullName evidence="2">THIF-type NAD/FAD binding fold domain-containing protein</fullName>
    </recommendedName>
</protein>
<feature type="region of interest" description="Disordered" evidence="1">
    <location>
        <begin position="211"/>
        <end position="246"/>
    </location>
</feature>
<dbReference type="Gene3D" id="3.40.50.720">
    <property type="entry name" value="NAD(P)-binding Rossmann-like Domain"/>
    <property type="match status" value="1"/>
</dbReference>
<dbReference type="InterPro" id="IPR035985">
    <property type="entry name" value="Ubiquitin-activating_enz"/>
</dbReference>
<dbReference type="PANTHER" id="PTHR10953">
    <property type="entry name" value="UBIQUITIN-ACTIVATING ENZYME E1"/>
    <property type="match status" value="1"/>
</dbReference>
<gene>
    <name evidence="3" type="ORF">RDB_LOCUS100298</name>
</gene>
<dbReference type="Proteomes" id="UP000663843">
    <property type="component" value="Unassembled WGS sequence"/>
</dbReference>
<accession>A0A8H3GTA6</accession>
<dbReference type="GO" id="GO:0004792">
    <property type="term" value="F:thiosulfate-cyanide sulfurtransferase activity"/>
    <property type="evidence" value="ECO:0007669"/>
    <property type="project" value="TreeGrafter"/>
</dbReference>
<reference evidence="3" key="1">
    <citation type="submission" date="2021-01" db="EMBL/GenBank/DDBJ databases">
        <authorList>
            <person name="Kaushik A."/>
        </authorList>
    </citation>
    <scope>NUCLEOTIDE SEQUENCE</scope>
    <source>
        <strain evidence="3">AG2-2IIIB</strain>
    </source>
</reference>
<evidence type="ECO:0000313" key="3">
    <source>
        <dbReference type="EMBL" id="CAE6465051.1"/>
    </source>
</evidence>
<name>A0A8H3GTA6_9AGAM</name>
<dbReference type="GO" id="GO:0005737">
    <property type="term" value="C:cytoplasm"/>
    <property type="evidence" value="ECO:0007669"/>
    <property type="project" value="TreeGrafter"/>
</dbReference>
<dbReference type="GO" id="GO:0016779">
    <property type="term" value="F:nucleotidyltransferase activity"/>
    <property type="evidence" value="ECO:0007669"/>
    <property type="project" value="TreeGrafter"/>
</dbReference>
<dbReference type="Pfam" id="PF00899">
    <property type="entry name" value="ThiF"/>
    <property type="match status" value="1"/>
</dbReference>
<dbReference type="CDD" id="cd00757">
    <property type="entry name" value="ThiF_MoeB_HesA_family"/>
    <property type="match status" value="1"/>
</dbReference>
<dbReference type="InterPro" id="IPR000594">
    <property type="entry name" value="ThiF_NAD_FAD-bd"/>
</dbReference>
<sequence>MTETNELESLRTRVKLLEAQIRSLGHEPIGTPADPAADNLADNQDRLKLDEYIRYGRQMILPGFGLPSQLSLRNSSILVLGAGGLGCPALMYLAAAGVGKITIVDHDLVEVSNLHRQVLHGVDTVGRPKVESARQAILRINPSVHIVTHHISLTSATLPLVFAPNVHFHAVLDCTDTPSTRYLLSDVTARLGIPLISGGAQRTDGQLIIYNLPPTSPASTDSNNANTNGPADQVTNATDPVNSAGP</sequence>
<evidence type="ECO:0000313" key="4">
    <source>
        <dbReference type="Proteomes" id="UP000663843"/>
    </source>
</evidence>
<dbReference type="GO" id="GO:0042292">
    <property type="term" value="F:URM1 activating enzyme activity"/>
    <property type="evidence" value="ECO:0007669"/>
    <property type="project" value="TreeGrafter"/>
</dbReference>
<evidence type="ECO:0000259" key="2">
    <source>
        <dbReference type="Pfam" id="PF00899"/>
    </source>
</evidence>
<dbReference type="EMBL" id="CAJMWT010003161">
    <property type="protein sequence ID" value="CAE6465051.1"/>
    <property type="molecule type" value="Genomic_DNA"/>
</dbReference>
<dbReference type="GO" id="GO:0032447">
    <property type="term" value="P:protein urmylation"/>
    <property type="evidence" value="ECO:0007669"/>
    <property type="project" value="TreeGrafter"/>
</dbReference>
<dbReference type="InterPro" id="IPR045886">
    <property type="entry name" value="ThiF/MoeB/HesA"/>
</dbReference>
<comment type="caution">
    <text evidence="3">The sequence shown here is derived from an EMBL/GenBank/DDBJ whole genome shotgun (WGS) entry which is preliminary data.</text>
</comment>
<proteinExistence type="predicted"/>
<organism evidence="3 4">
    <name type="scientific">Rhizoctonia solani</name>
    <dbReference type="NCBI Taxonomy" id="456999"/>
    <lineage>
        <taxon>Eukaryota</taxon>
        <taxon>Fungi</taxon>
        <taxon>Dikarya</taxon>
        <taxon>Basidiomycota</taxon>
        <taxon>Agaricomycotina</taxon>
        <taxon>Agaricomycetes</taxon>
        <taxon>Cantharellales</taxon>
        <taxon>Ceratobasidiaceae</taxon>
        <taxon>Rhizoctonia</taxon>
    </lineage>
</organism>
<feature type="compositionally biased region" description="Polar residues" evidence="1">
    <location>
        <begin position="217"/>
        <end position="246"/>
    </location>
</feature>
<feature type="domain" description="THIF-type NAD/FAD binding fold" evidence="2">
    <location>
        <begin position="55"/>
        <end position="230"/>
    </location>
</feature>
<dbReference type="SUPFAM" id="SSF69572">
    <property type="entry name" value="Activating enzymes of the ubiquitin-like proteins"/>
    <property type="match status" value="1"/>
</dbReference>
<dbReference type="AlphaFoldDB" id="A0A8H3GTA6"/>
<evidence type="ECO:0000256" key="1">
    <source>
        <dbReference type="SAM" id="MobiDB-lite"/>
    </source>
</evidence>